<dbReference type="OrthoDB" id="78975at2759"/>
<evidence type="ECO:0000313" key="1">
    <source>
        <dbReference type="EMBL" id="ETV84343.1"/>
    </source>
</evidence>
<dbReference type="AlphaFoldDB" id="W4GZI9"/>
<sequence>MIGKPGSTLDVGAVFQMLDDMMVTVQTTGAICEVDSNMPLLRAPSAIDVIESVVNAVHRTGGLVKSINTDATEGGRYEGALIRTNTMLWYRKLLVLPFSGQWYNVVLKSGTYLYPLMISLFD</sequence>
<dbReference type="VEuPathDB" id="FungiDB:H257_03579"/>
<dbReference type="GeneID" id="20805575"/>
<gene>
    <name evidence="1" type="ORF">H257_03579</name>
</gene>
<accession>W4GZI9</accession>
<proteinExistence type="predicted"/>
<organism evidence="1">
    <name type="scientific">Aphanomyces astaci</name>
    <name type="common">Crayfish plague agent</name>
    <dbReference type="NCBI Taxonomy" id="112090"/>
    <lineage>
        <taxon>Eukaryota</taxon>
        <taxon>Sar</taxon>
        <taxon>Stramenopiles</taxon>
        <taxon>Oomycota</taxon>
        <taxon>Saprolegniomycetes</taxon>
        <taxon>Saprolegniales</taxon>
        <taxon>Verrucalvaceae</taxon>
        <taxon>Aphanomyces</taxon>
    </lineage>
</organism>
<protein>
    <submittedName>
        <fullName evidence="1">Uncharacterized protein</fullName>
    </submittedName>
</protein>
<name>W4GZI9_APHAT</name>
<dbReference type="RefSeq" id="XP_009826035.1">
    <property type="nucleotide sequence ID" value="XM_009827733.1"/>
</dbReference>
<reference evidence="1" key="1">
    <citation type="submission" date="2013-12" db="EMBL/GenBank/DDBJ databases">
        <title>The Genome Sequence of Aphanomyces astaci APO3.</title>
        <authorList>
            <consortium name="The Broad Institute Genomics Platform"/>
            <person name="Russ C."/>
            <person name="Tyler B."/>
            <person name="van West P."/>
            <person name="Dieguez-Uribeondo J."/>
            <person name="Young S.K."/>
            <person name="Zeng Q."/>
            <person name="Gargeya S."/>
            <person name="Fitzgerald M."/>
            <person name="Abouelleil A."/>
            <person name="Alvarado L."/>
            <person name="Chapman S.B."/>
            <person name="Gainer-Dewar J."/>
            <person name="Goldberg J."/>
            <person name="Griggs A."/>
            <person name="Gujja S."/>
            <person name="Hansen M."/>
            <person name="Howarth C."/>
            <person name="Imamovic A."/>
            <person name="Ireland A."/>
            <person name="Larimer J."/>
            <person name="McCowan C."/>
            <person name="Murphy C."/>
            <person name="Pearson M."/>
            <person name="Poon T.W."/>
            <person name="Priest M."/>
            <person name="Roberts A."/>
            <person name="Saif S."/>
            <person name="Shea T."/>
            <person name="Sykes S."/>
            <person name="Wortman J."/>
            <person name="Nusbaum C."/>
            <person name="Birren B."/>
        </authorList>
    </citation>
    <scope>NUCLEOTIDE SEQUENCE [LARGE SCALE GENOMIC DNA]</scope>
    <source>
        <strain evidence="1">APO3</strain>
    </source>
</reference>
<dbReference type="EMBL" id="KI913119">
    <property type="protein sequence ID" value="ETV84343.1"/>
    <property type="molecule type" value="Genomic_DNA"/>
</dbReference>